<keyword evidence="1" id="KW-0732">Signal</keyword>
<feature type="signal peptide" evidence="1">
    <location>
        <begin position="1"/>
        <end position="28"/>
    </location>
</feature>
<protein>
    <submittedName>
        <fullName evidence="2">Uncharacterized protein</fullName>
    </submittedName>
</protein>
<sequence length="62" mass="7309">MKSKIVKLLLLSFSIIFITCINSSKVDAEEVSEEYYNYIVQQSEIVMEYVVNYGNRVYFDLE</sequence>
<gene>
    <name evidence="2" type="ORF">I568_01312</name>
</gene>
<evidence type="ECO:0000313" key="3">
    <source>
        <dbReference type="Proteomes" id="UP000014113"/>
    </source>
</evidence>
<reference evidence="2 3" key="1">
    <citation type="submission" date="2013-03" db="EMBL/GenBank/DDBJ databases">
        <title>The Genome Sequence of Enterococcus columbae ATCC_51263 (PacBio/Illumina hybrid assembly).</title>
        <authorList>
            <consortium name="The Broad Institute Genomics Platform"/>
            <consortium name="The Broad Institute Genome Sequencing Center for Infectious Disease"/>
            <person name="Earl A."/>
            <person name="Russ C."/>
            <person name="Gilmore M."/>
            <person name="Surin D."/>
            <person name="Walker B."/>
            <person name="Young S."/>
            <person name="Zeng Q."/>
            <person name="Gargeya S."/>
            <person name="Fitzgerald M."/>
            <person name="Haas B."/>
            <person name="Abouelleil A."/>
            <person name="Allen A.W."/>
            <person name="Alvarado L."/>
            <person name="Arachchi H.M."/>
            <person name="Berlin A.M."/>
            <person name="Chapman S.B."/>
            <person name="Gainer-Dewar J."/>
            <person name="Goldberg J."/>
            <person name="Griggs A."/>
            <person name="Gujja S."/>
            <person name="Hansen M."/>
            <person name="Howarth C."/>
            <person name="Imamovic A."/>
            <person name="Ireland A."/>
            <person name="Larimer J."/>
            <person name="McCowan C."/>
            <person name="Murphy C."/>
            <person name="Pearson M."/>
            <person name="Poon T.W."/>
            <person name="Priest M."/>
            <person name="Roberts A."/>
            <person name="Saif S."/>
            <person name="Shea T."/>
            <person name="Sisk P."/>
            <person name="Sykes S."/>
            <person name="Wortman J."/>
            <person name="Nusbaum C."/>
            <person name="Birren B."/>
        </authorList>
    </citation>
    <scope>NUCLEOTIDE SEQUENCE [LARGE SCALE GENOMIC DNA]</scope>
    <source>
        <strain evidence="2 3">ATCC 51263</strain>
    </source>
</reference>
<proteinExistence type="predicted"/>
<evidence type="ECO:0000313" key="2">
    <source>
        <dbReference type="EMBL" id="EOW83865.1"/>
    </source>
</evidence>
<dbReference type="STRING" id="1121865.OMW_01669"/>
<keyword evidence="3" id="KW-1185">Reference proteome</keyword>
<dbReference type="PATRIC" id="fig|1121865.3.peg.1613"/>
<name>S0KG38_9ENTE</name>
<feature type="chain" id="PRO_5010284911" evidence="1">
    <location>
        <begin position="29"/>
        <end position="62"/>
    </location>
</feature>
<dbReference type="AlphaFoldDB" id="S0KG38"/>
<dbReference type="EMBL" id="ASWJ01000006">
    <property type="protein sequence ID" value="EOW83865.1"/>
    <property type="molecule type" value="Genomic_DNA"/>
</dbReference>
<dbReference type="Proteomes" id="UP000014113">
    <property type="component" value="Unassembled WGS sequence"/>
</dbReference>
<comment type="caution">
    <text evidence="2">The sequence shown here is derived from an EMBL/GenBank/DDBJ whole genome shotgun (WGS) entry which is preliminary data.</text>
</comment>
<organism evidence="2 3">
    <name type="scientific">Enterococcus columbae DSM 7374 = ATCC 51263</name>
    <dbReference type="NCBI Taxonomy" id="1121865"/>
    <lineage>
        <taxon>Bacteria</taxon>
        <taxon>Bacillati</taxon>
        <taxon>Bacillota</taxon>
        <taxon>Bacilli</taxon>
        <taxon>Lactobacillales</taxon>
        <taxon>Enterococcaceae</taxon>
        <taxon>Enterococcus</taxon>
    </lineage>
</organism>
<accession>S0KG38</accession>
<evidence type="ECO:0000256" key="1">
    <source>
        <dbReference type="SAM" id="SignalP"/>
    </source>
</evidence>